<keyword evidence="6" id="KW-0418">Kinase</keyword>
<dbReference type="GO" id="GO:0008982">
    <property type="term" value="F:protein-N(PI)-phosphohistidine-sugar phosphotransferase activity"/>
    <property type="evidence" value="ECO:0007669"/>
    <property type="project" value="InterPro"/>
</dbReference>
<keyword evidence="5" id="KW-0598">Phosphotransferase system</keyword>
<dbReference type="InterPro" id="IPR003501">
    <property type="entry name" value="PTS_EIIB_2/3"/>
</dbReference>
<dbReference type="PROSITE" id="PS51100">
    <property type="entry name" value="PTS_EIIB_TYPE_3"/>
    <property type="match status" value="1"/>
</dbReference>
<evidence type="ECO:0000256" key="3">
    <source>
        <dbReference type="ARBA" id="ARBA00022597"/>
    </source>
</evidence>
<evidence type="ECO:0000256" key="6">
    <source>
        <dbReference type="ARBA" id="ARBA00022777"/>
    </source>
</evidence>
<sequence>MKKIMLCCSAGMSTSMLMKKMIAEADKRGLEVDIQAFGASEFDQHAPHFECVLLGPQIKYMQADLQKKADPYGIKVEPINMMDYGMQKGDKVLDHALSLIG</sequence>
<evidence type="ECO:0000256" key="5">
    <source>
        <dbReference type="ARBA" id="ARBA00022683"/>
    </source>
</evidence>
<dbReference type="GO" id="GO:0016301">
    <property type="term" value="F:kinase activity"/>
    <property type="evidence" value="ECO:0007669"/>
    <property type="project" value="UniProtKB-KW"/>
</dbReference>
<organism evidence="9 10">
    <name type="scientific">Vibrio algicola</name>
    <dbReference type="NCBI Taxonomy" id="2662262"/>
    <lineage>
        <taxon>Bacteria</taxon>
        <taxon>Pseudomonadati</taxon>
        <taxon>Pseudomonadota</taxon>
        <taxon>Gammaproteobacteria</taxon>
        <taxon>Vibrionales</taxon>
        <taxon>Vibrionaceae</taxon>
        <taxon>Vibrio</taxon>
    </lineage>
</organism>
<evidence type="ECO:0000256" key="2">
    <source>
        <dbReference type="ARBA" id="ARBA00022553"/>
    </source>
</evidence>
<dbReference type="InterPro" id="IPR013012">
    <property type="entry name" value="PTS_EIIB_3"/>
</dbReference>
<evidence type="ECO:0000313" key="9">
    <source>
        <dbReference type="EMBL" id="QGA64678.1"/>
    </source>
</evidence>
<dbReference type="AlphaFoldDB" id="A0A5Q0TC10"/>
<evidence type="ECO:0000256" key="7">
    <source>
        <dbReference type="PROSITE-ProRule" id="PRU00423"/>
    </source>
</evidence>
<name>A0A5Q0TC10_9VIBR</name>
<dbReference type="InterPro" id="IPR036095">
    <property type="entry name" value="PTS_EIIB-like_sf"/>
</dbReference>
<dbReference type="GO" id="GO:0009401">
    <property type="term" value="P:phosphoenolpyruvate-dependent sugar phosphotransferase system"/>
    <property type="evidence" value="ECO:0007669"/>
    <property type="project" value="UniProtKB-KW"/>
</dbReference>
<evidence type="ECO:0000259" key="8">
    <source>
        <dbReference type="PROSITE" id="PS51100"/>
    </source>
</evidence>
<feature type="modified residue" description="Phosphocysteine; by EIIA" evidence="7">
    <location>
        <position position="8"/>
    </location>
</feature>
<dbReference type="Gene3D" id="3.40.50.2300">
    <property type="match status" value="1"/>
</dbReference>
<dbReference type="CDD" id="cd05564">
    <property type="entry name" value="PTS_IIB_chitobiose_lichenan"/>
    <property type="match status" value="1"/>
</dbReference>
<reference evidence="9 10" key="1">
    <citation type="submission" date="2019-10" db="EMBL/GenBank/DDBJ databases">
        <title>Vibrio sp. nov., isolated from Coralline algae surface.</title>
        <authorList>
            <person name="Geng Y."/>
            <person name="Zhang X."/>
        </authorList>
    </citation>
    <scope>NUCLEOTIDE SEQUENCE [LARGE SCALE GENOMIC DNA]</scope>
    <source>
        <strain evidence="9 10">SM1977</strain>
    </source>
</reference>
<dbReference type="SUPFAM" id="SSF52794">
    <property type="entry name" value="PTS system IIB component-like"/>
    <property type="match status" value="1"/>
</dbReference>
<dbReference type="PANTHER" id="PTHR34581:SF2">
    <property type="entry name" value="PTS SYSTEM N,N'-DIACETYLCHITOBIOSE-SPECIFIC EIIB COMPONENT"/>
    <property type="match status" value="1"/>
</dbReference>
<keyword evidence="2" id="KW-0597">Phosphoprotein</keyword>
<dbReference type="RefSeq" id="WP_153446792.1">
    <property type="nucleotide sequence ID" value="NZ_CP045699.1"/>
</dbReference>
<keyword evidence="3 9" id="KW-0762">Sugar transport</keyword>
<dbReference type="Pfam" id="PF02302">
    <property type="entry name" value="PTS_IIB"/>
    <property type="match status" value="1"/>
</dbReference>
<dbReference type="InterPro" id="IPR051819">
    <property type="entry name" value="PTS_sugar-specific_EIIB"/>
</dbReference>
<evidence type="ECO:0000313" key="10">
    <source>
        <dbReference type="Proteomes" id="UP000348942"/>
    </source>
</evidence>
<evidence type="ECO:0000256" key="4">
    <source>
        <dbReference type="ARBA" id="ARBA00022679"/>
    </source>
</evidence>
<accession>A0A5Q0TC10</accession>
<gene>
    <name evidence="9" type="ORF">GFB47_04205</name>
</gene>
<dbReference type="Proteomes" id="UP000348942">
    <property type="component" value="Chromosome 1"/>
</dbReference>
<feature type="domain" description="PTS EIIB type-3" evidence="8">
    <location>
        <begin position="1"/>
        <end position="101"/>
    </location>
</feature>
<protein>
    <submittedName>
        <fullName evidence="9">PTS sugar transporter subunit IIB</fullName>
    </submittedName>
</protein>
<dbReference type="PANTHER" id="PTHR34581">
    <property type="entry name" value="PTS SYSTEM N,N'-DIACETYLCHITOBIOSE-SPECIFIC EIIB COMPONENT"/>
    <property type="match status" value="1"/>
</dbReference>
<evidence type="ECO:0000256" key="1">
    <source>
        <dbReference type="ARBA" id="ARBA00022448"/>
    </source>
</evidence>
<keyword evidence="4" id="KW-0808">Transferase</keyword>
<keyword evidence="10" id="KW-1185">Reference proteome</keyword>
<dbReference type="EMBL" id="CP045699">
    <property type="protein sequence ID" value="QGA64678.1"/>
    <property type="molecule type" value="Genomic_DNA"/>
</dbReference>
<proteinExistence type="predicted"/>
<keyword evidence="1" id="KW-0813">Transport</keyword>